<evidence type="ECO:0000259" key="1">
    <source>
        <dbReference type="Pfam" id="PF09414"/>
    </source>
</evidence>
<protein>
    <submittedName>
        <fullName evidence="2">RNA ligase (TIGR02306 family)</fullName>
    </submittedName>
</protein>
<dbReference type="OrthoDB" id="9255590at2"/>
<dbReference type="RefSeq" id="WP_106190023.1">
    <property type="nucleotide sequence ID" value="NZ_PVTF01000008.1"/>
</dbReference>
<feature type="domain" description="RNA ligase" evidence="1">
    <location>
        <begin position="171"/>
        <end position="341"/>
    </location>
</feature>
<dbReference type="NCBIfam" id="TIGR02306">
    <property type="entry name" value="RNA_lig_DRB0094"/>
    <property type="match status" value="1"/>
</dbReference>
<dbReference type="GO" id="GO:0016874">
    <property type="term" value="F:ligase activity"/>
    <property type="evidence" value="ECO:0007669"/>
    <property type="project" value="UniProtKB-KW"/>
</dbReference>
<dbReference type="Pfam" id="PF09414">
    <property type="entry name" value="RNA_ligase"/>
    <property type="match status" value="1"/>
</dbReference>
<dbReference type="SUPFAM" id="SSF56091">
    <property type="entry name" value="DNA ligase/mRNA capping enzyme, catalytic domain"/>
    <property type="match status" value="1"/>
</dbReference>
<dbReference type="InterPro" id="IPR012646">
    <property type="entry name" value="RNA_ligase_DRB0094"/>
</dbReference>
<reference evidence="2 3" key="1">
    <citation type="submission" date="2018-03" db="EMBL/GenBank/DDBJ databases">
        <title>Genomic Encyclopedia of Archaeal and Bacterial Type Strains, Phase II (KMG-II): from individual species to whole genera.</title>
        <authorList>
            <person name="Goeker M."/>
        </authorList>
    </citation>
    <scope>NUCLEOTIDE SEQUENCE [LARGE SCALE GENOMIC DNA]</scope>
    <source>
        <strain evidence="2 3">DSM 44720</strain>
    </source>
</reference>
<gene>
    <name evidence="2" type="ORF">CLV43_108123</name>
</gene>
<evidence type="ECO:0000313" key="3">
    <source>
        <dbReference type="Proteomes" id="UP000239494"/>
    </source>
</evidence>
<dbReference type="AlphaFoldDB" id="A0A2T0SZE1"/>
<sequence>MERISATTTSRRLATVETIREIAGIPGADAIVRARVRGWDVVVRKDEFRVGDACVYFEVDSMLDVEDPRFAFLAPRGVRTDVDGRRGHVLRTAKLRGQYSQGLAVLLSAFPELAGAEPGEDVTAALGVVKWDPPLPAELSGQVRGPRPGWIPATDEERIQNVAAVLECPARWVATEKLDGTSVTVYVDPESGVDGVCSRNYDLLPADGNTLWRLAREGDLHGLLRGSFPGRRAAVQGEAYGAGIQGNPLKLRDQRFSAFTLRVEGAEVPRGEWPEWALALSVPVREEFSFPATVDQALGDVDGMRSAVSPDRLAEGLVWRAGDRAEVELADGQVVRASFKAISNRFLLKHQDS</sequence>
<accession>A0A2T0SZE1</accession>
<proteinExistence type="predicted"/>
<organism evidence="2 3">
    <name type="scientific">Umezawaea tangerina</name>
    <dbReference type="NCBI Taxonomy" id="84725"/>
    <lineage>
        <taxon>Bacteria</taxon>
        <taxon>Bacillati</taxon>
        <taxon>Actinomycetota</taxon>
        <taxon>Actinomycetes</taxon>
        <taxon>Pseudonocardiales</taxon>
        <taxon>Pseudonocardiaceae</taxon>
        <taxon>Umezawaea</taxon>
    </lineage>
</organism>
<keyword evidence="3" id="KW-1185">Reference proteome</keyword>
<comment type="caution">
    <text evidence="2">The sequence shown here is derived from an EMBL/GenBank/DDBJ whole genome shotgun (WGS) entry which is preliminary data.</text>
</comment>
<dbReference type="EMBL" id="PVTF01000008">
    <property type="protein sequence ID" value="PRY38723.1"/>
    <property type="molecule type" value="Genomic_DNA"/>
</dbReference>
<name>A0A2T0SZE1_9PSEU</name>
<evidence type="ECO:0000313" key="2">
    <source>
        <dbReference type="EMBL" id="PRY38723.1"/>
    </source>
</evidence>
<keyword evidence="2" id="KW-0436">Ligase</keyword>
<dbReference type="InterPro" id="IPR021122">
    <property type="entry name" value="RNA_ligase_dom_REL/Rnl2"/>
</dbReference>
<dbReference type="Proteomes" id="UP000239494">
    <property type="component" value="Unassembled WGS sequence"/>
</dbReference>
<dbReference type="Pfam" id="PF21189">
    <property type="entry name" value="PHA02142"/>
    <property type="match status" value="1"/>
</dbReference>